<dbReference type="AlphaFoldDB" id="A0A1M6KPI6"/>
<evidence type="ECO:0000259" key="2">
    <source>
        <dbReference type="PROSITE" id="PS51272"/>
    </source>
</evidence>
<name>A0A1M6KPI6_9FIRM</name>
<proteinExistence type="predicted"/>
<organism evidence="3 4">
    <name type="scientific">Dethiosulfatibacter aminovorans DSM 17477</name>
    <dbReference type="NCBI Taxonomy" id="1121476"/>
    <lineage>
        <taxon>Bacteria</taxon>
        <taxon>Bacillati</taxon>
        <taxon>Bacillota</taxon>
        <taxon>Tissierellia</taxon>
        <taxon>Dethiosulfatibacter</taxon>
    </lineage>
</organism>
<sequence>MKKILSLVLVIALVLGSFSFAFAATPSDVVDTDYEEAVETLIALGVVNGYPDGTYKPAKVVTRAEMAKLLMVELGYADLAGGTANFSDTAGHWAEGYIALAAGLNIVNGYPDGTFKADNTVTFDEALTMVVRGAGYSDESLTGTWPTNYKIKAINLDLLDDVAMKAAGADRGAVAQILYNALDLVYGEVNNDGDFEKNVDDKKIIDKIGEKVNDYEMTYDDIYDADDALDTVIDLTPYLYHTVDYYENADGDVAYVSDIETNEFVGDLDNVNDVDDEITVEDADDEEETFDVSSSTPLFYNGEKAEDIDVLDLMDDGSCMVKVIYDDDDVVQGVVAWEFEIVQIATEYSSRRPAVLNGLGTESILLPADLDDDDDVVLDADNLTIVGDADELKDIEKDDLVYVYASDKKAGTDEDLEDHPAVLKLEVVRDVVEGVELQEVEDEDEAVFDGDDYDASDFGDVDFDTFELGLEYDLTLDKDGDVYAMEEADDEETVEGYAVYVSEADGDVDEDDFTGDLSVDTEPRVKVFTDGGDVVIYDIDTDDLADDSDDFTKDATVTMGSISLFFDESEGEIIVNGLDKRDLVEIELNSDGEITDVTLVGIAYGGTDFDEDDMLLDDIDVIDNTLVFDIQESDEDDWAIVDADELVDGIEGEYDYDEDDFEVDVMTVTDGMDAGDIYAAVIKVVDYYDGDDTVDKVRALVDGEEVTYLAEDGVDLDATVDTIVILEFDGDRVESYETTTSTAIEVASIDSIRVRAEGGDLYTMDDDVVVVVIDEGDFIAGELSDVLEGDFVDLIQNDDGDVVVIVLDLDAQ</sequence>
<protein>
    <submittedName>
        <fullName evidence="3">S-layer homology domain-containing protein</fullName>
    </submittedName>
</protein>
<gene>
    <name evidence="3" type="ORF">SAMN02745751_02955</name>
</gene>
<feature type="domain" description="SLH" evidence="2">
    <location>
        <begin position="21"/>
        <end position="80"/>
    </location>
</feature>
<evidence type="ECO:0000256" key="1">
    <source>
        <dbReference type="SAM" id="SignalP"/>
    </source>
</evidence>
<evidence type="ECO:0000313" key="4">
    <source>
        <dbReference type="Proteomes" id="UP000184052"/>
    </source>
</evidence>
<dbReference type="InterPro" id="IPR001119">
    <property type="entry name" value="SLH_dom"/>
</dbReference>
<feature type="signal peptide" evidence="1">
    <location>
        <begin position="1"/>
        <end position="23"/>
    </location>
</feature>
<dbReference type="Proteomes" id="UP000184052">
    <property type="component" value="Unassembled WGS sequence"/>
</dbReference>
<feature type="domain" description="SLH" evidence="2">
    <location>
        <begin position="81"/>
        <end position="144"/>
    </location>
</feature>
<dbReference type="EMBL" id="FQZL01000027">
    <property type="protein sequence ID" value="SHJ60857.1"/>
    <property type="molecule type" value="Genomic_DNA"/>
</dbReference>
<dbReference type="PROSITE" id="PS51272">
    <property type="entry name" value="SLH"/>
    <property type="match status" value="2"/>
</dbReference>
<dbReference type="RefSeq" id="WP_073050340.1">
    <property type="nucleotide sequence ID" value="NZ_FQZL01000027.1"/>
</dbReference>
<feature type="chain" id="PRO_5012319365" evidence="1">
    <location>
        <begin position="24"/>
        <end position="812"/>
    </location>
</feature>
<dbReference type="InterPro" id="IPR051465">
    <property type="entry name" value="Cell_Envelope_Struct_Comp"/>
</dbReference>
<evidence type="ECO:0000313" key="3">
    <source>
        <dbReference type="EMBL" id="SHJ60857.1"/>
    </source>
</evidence>
<dbReference type="Pfam" id="PF00395">
    <property type="entry name" value="SLH"/>
    <property type="match status" value="2"/>
</dbReference>
<dbReference type="PANTHER" id="PTHR43308">
    <property type="entry name" value="OUTER MEMBRANE PROTEIN ALPHA-RELATED"/>
    <property type="match status" value="1"/>
</dbReference>
<dbReference type="PANTHER" id="PTHR43308:SF5">
    <property type="entry name" value="S-LAYER PROTEIN _ PEPTIDOGLYCAN ENDO-BETA-N-ACETYLGLUCOSAMINIDASE"/>
    <property type="match status" value="1"/>
</dbReference>
<dbReference type="OrthoDB" id="1704165at2"/>
<accession>A0A1M6KPI6</accession>
<reference evidence="3 4" key="1">
    <citation type="submission" date="2016-11" db="EMBL/GenBank/DDBJ databases">
        <authorList>
            <person name="Jaros S."/>
            <person name="Januszkiewicz K."/>
            <person name="Wedrychowicz H."/>
        </authorList>
    </citation>
    <scope>NUCLEOTIDE SEQUENCE [LARGE SCALE GENOMIC DNA]</scope>
    <source>
        <strain evidence="3 4">DSM 17477</strain>
    </source>
</reference>
<dbReference type="STRING" id="1121476.SAMN02745751_02955"/>
<keyword evidence="4" id="KW-1185">Reference proteome</keyword>
<keyword evidence="1" id="KW-0732">Signal</keyword>